<dbReference type="EMBL" id="MEYI01000048">
    <property type="protein sequence ID" value="OGD23226.1"/>
    <property type="molecule type" value="Genomic_DNA"/>
</dbReference>
<feature type="region of interest" description="Disordered" evidence="1">
    <location>
        <begin position="1"/>
        <end position="39"/>
    </location>
</feature>
<reference evidence="2 3" key="1">
    <citation type="journal article" date="2016" name="Nat. Commun.">
        <title>Thousands of microbial genomes shed light on interconnected biogeochemical processes in an aquifer system.</title>
        <authorList>
            <person name="Anantharaman K."/>
            <person name="Brown C.T."/>
            <person name="Hug L.A."/>
            <person name="Sharon I."/>
            <person name="Castelle C.J."/>
            <person name="Probst A.J."/>
            <person name="Thomas B.C."/>
            <person name="Singh A."/>
            <person name="Wilkins M.J."/>
            <person name="Karaoz U."/>
            <person name="Brodie E.L."/>
            <person name="Williams K.H."/>
            <person name="Hubbard S.S."/>
            <person name="Banfield J.F."/>
        </authorList>
    </citation>
    <scope>NUCLEOTIDE SEQUENCE [LARGE SCALE GENOMIC DNA]</scope>
</reference>
<feature type="compositionally biased region" description="Basic and acidic residues" evidence="1">
    <location>
        <begin position="19"/>
        <end position="39"/>
    </location>
</feature>
<sequence>MEHIPSQEEINNAEETMTEEQREASEAREEARKELSNIEKRVGELEITETGEVKVRADEQK</sequence>
<organism evidence="2 3">
    <name type="scientific">Candidatus Azambacteria bacterium RBG_16_47_10</name>
    <dbReference type="NCBI Taxonomy" id="1797292"/>
    <lineage>
        <taxon>Bacteria</taxon>
        <taxon>Candidatus Azamiibacteriota</taxon>
    </lineage>
</organism>
<evidence type="ECO:0000313" key="3">
    <source>
        <dbReference type="Proteomes" id="UP000176639"/>
    </source>
</evidence>
<comment type="caution">
    <text evidence="2">The sequence shown here is derived from an EMBL/GenBank/DDBJ whole genome shotgun (WGS) entry which is preliminary data.</text>
</comment>
<evidence type="ECO:0000256" key="1">
    <source>
        <dbReference type="SAM" id="MobiDB-lite"/>
    </source>
</evidence>
<protein>
    <submittedName>
        <fullName evidence="2">Uncharacterized protein</fullName>
    </submittedName>
</protein>
<dbReference type="Proteomes" id="UP000176639">
    <property type="component" value="Unassembled WGS sequence"/>
</dbReference>
<gene>
    <name evidence="2" type="ORF">A2Z10_03785</name>
</gene>
<evidence type="ECO:0000313" key="2">
    <source>
        <dbReference type="EMBL" id="OGD23226.1"/>
    </source>
</evidence>
<dbReference type="AlphaFoldDB" id="A0A1F5AXU6"/>
<name>A0A1F5AXU6_9BACT</name>
<proteinExistence type="predicted"/>
<accession>A0A1F5AXU6</accession>